<gene>
    <name evidence="1" type="ORF">GKZ75_06500</name>
</gene>
<dbReference type="EMBL" id="WMHZ01000007">
    <property type="protein sequence ID" value="NDO77884.1"/>
    <property type="molecule type" value="Genomic_DNA"/>
</dbReference>
<dbReference type="AlphaFoldDB" id="A0A6N9QY74"/>
<reference evidence="1 2" key="1">
    <citation type="submission" date="2019-11" db="EMBL/GenBank/DDBJ databases">
        <title>Draft genome sequence of Kocuria indica DP-K7, a methyl red degrading Actinobacterium.</title>
        <authorList>
            <person name="Kumaran S."/>
            <person name="Tischler D."/>
            <person name="Ngo A.C.R."/>
            <person name="Schultes F."/>
        </authorList>
    </citation>
    <scope>NUCLEOTIDE SEQUENCE [LARGE SCALE GENOMIC DNA]</scope>
    <source>
        <strain evidence="1 2">DP-K7</strain>
    </source>
</reference>
<proteinExistence type="predicted"/>
<accession>A0A6N9QY74</accession>
<protein>
    <submittedName>
        <fullName evidence="1">DUF3515 family protein</fullName>
    </submittedName>
</protein>
<sequence>MIPPASQHPSTPTTAERVPGARFRFRGVVRGAGHDAAAGRGRARATSSSSRRRVAGAAVVGALVLTGCGSTVTVDGAPDNANPDCASVMLAMPESVSGMDQRETSSQGTTAYGDPSAMIVRCGAEEPGPTTDRCTNVNGVDWLISEVPDQKDQWRAVTYGRSPAVEVLFDSSRVPSSTALVDTGSAVQNIEQTRQCLSVKDTLEQQGRP</sequence>
<organism evidence="1 2">
    <name type="scientific">Kocuria marina subsp. indica</name>
    <dbReference type="NCBI Taxonomy" id="1049583"/>
    <lineage>
        <taxon>Bacteria</taxon>
        <taxon>Bacillati</taxon>
        <taxon>Actinomycetota</taxon>
        <taxon>Actinomycetes</taxon>
        <taxon>Micrococcales</taxon>
        <taxon>Micrococcaceae</taxon>
        <taxon>Kocuria</taxon>
    </lineage>
</organism>
<dbReference type="Pfam" id="PF12028">
    <property type="entry name" value="DUF3515"/>
    <property type="match status" value="1"/>
</dbReference>
<dbReference type="RefSeq" id="WP_162229281.1">
    <property type="nucleotide sequence ID" value="NZ_WMHZ01000007.1"/>
</dbReference>
<evidence type="ECO:0000313" key="1">
    <source>
        <dbReference type="EMBL" id="NDO77884.1"/>
    </source>
</evidence>
<dbReference type="InterPro" id="IPR021903">
    <property type="entry name" value="DUF3515"/>
</dbReference>
<name>A0A6N9QY74_9MICC</name>
<evidence type="ECO:0000313" key="2">
    <source>
        <dbReference type="Proteomes" id="UP000471026"/>
    </source>
</evidence>
<comment type="caution">
    <text evidence="1">The sequence shown here is derived from an EMBL/GenBank/DDBJ whole genome shotgun (WGS) entry which is preliminary data.</text>
</comment>
<dbReference type="Proteomes" id="UP000471026">
    <property type="component" value="Unassembled WGS sequence"/>
</dbReference>